<name>A0A0M3I1F0_ASCLU</name>
<evidence type="ECO:0000313" key="3">
    <source>
        <dbReference type="WBParaSite" id="ALUE_0001009801-mRNA-1"/>
    </source>
</evidence>
<feature type="region of interest" description="Disordered" evidence="1">
    <location>
        <begin position="149"/>
        <end position="168"/>
    </location>
</feature>
<organism evidence="2 3">
    <name type="scientific">Ascaris lumbricoides</name>
    <name type="common">Giant roundworm</name>
    <dbReference type="NCBI Taxonomy" id="6252"/>
    <lineage>
        <taxon>Eukaryota</taxon>
        <taxon>Metazoa</taxon>
        <taxon>Ecdysozoa</taxon>
        <taxon>Nematoda</taxon>
        <taxon>Chromadorea</taxon>
        <taxon>Rhabditida</taxon>
        <taxon>Spirurina</taxon>
        <taxon>Ascaridomorpha</taxon>
        <taxon>Ascaridoidea</taxon>
        <taxon>Ascarididae</taxon>
        <taxon>Ascaris</taxon>
    </lineage>
</organism>
<dbReference type="AlphaFoldDB" id="A0A0M3I1F0"/>
<reference evidence="3" key="1">
    <citation type="submission" date="2017-02" db="UniProtKB">
        <authorList>
            <consortium name="WormBaseParasite"/>
        </authorList>
    </citation>
    <scope>IDENTIFICATION</scope>
</reference>
<protein>
    <submittedName>
        <fullName evidence="3">BESS domain-containing protein</fullName>
    </submittedName>
</protein>
<sequence length="248" mass="27247">MKHLKSRHVPEFVIAQKEWDEILRKKKQLCEIRLMAASGESGNNSPQDFPLYDVDDDDELIGSPLSRSASREGDIETQEANEDNTTLEKKFENVQQMEKEEPQQEHMPLETTASASAQPIPGTVTPIVGDTSGNDVSETVSKILQSMGVPTSASSSNHHFYNGSRGDSSSALFTSSTSGYGDGESASRIGAIATRRIQSFVSVLADDLASFPLEKSLLYMRQIRKYMDEKLVESESSTFNSEDDANIG</sequence>
<feature type="compositionally biased region" description="Basic and acidic residues" evidence="1">
    <location>
        <begin position="86"/>
        <end position="108"/>
    </location>
</feature>
<proteinExistence type="predicted"/>
<feature type="region of interest" description="Disordered" evidence="1">
    <location>
        <begin position="36"/>
        <end position="120"/>
    </location>
</feature>
<dbReference type="Proteomes" id="UP000036681">
    <property type="component" value="Unplaced"/>
</dbReference>
<evidence type="ECO:0000256" key="1">
    <source>
        <dbReference type="SAM" id="MobiDB-lite"/>
    </source>
</evidence>
<accession>A0A0M3I1F0</accession>
<evidence type="ECO:0000313" key="2">
    <source>
        <dbReference type="Proteomes" id="UP000036681"/>
    </source>
</evidence>
<dbReference type="WBParaSite" id="ALUE_0001009801-mRNA-1">
    <property type="protein sequence ID" value="ALUE_0001009801-mRNA-1"/>
    <property type="gene ID" value="ALUE_0001009801"/>
</dbReference>
<keyword evidence="2" id="KW-1185">Reference proteome</keyword>
<feature type="compositionally biased region" description="Polar residues" evidence="1">
    <location>
        <begin position="149"/>
        <end position="159"/>
    </location>
</feature>